<dbReference type="Proteomes" id="UP001151760">
    <property type="component" value="Unassembled WGS sequence"/>
</dbReference>
<evidence type="ECO:0000313" key="2">
    <source>
        <dbReference type="EMBL" id="GJU09749.1"/>
    </source>
</evidence>
<feature type="region of interest" description="Disordered" evidence="1">
    <location>
        <begin position="371"/>
        <end position="391"/>
    </location>
</feature>
<evidence type="ECO:0000313" key="3">
    <source>
        <dbReference type="Proteomes" id="UP001151760"/>
    </source>
</evidence>
<organism evidence="2 3">
    <name type="scientific">Tanacetum coccineum</name>
    <dbReference type="NCBI Taxonomy" id="301880"/>
    <lineage>
        <taxon>Eukaryota</taxon>
        <taxon>Viridiplantae</taxon>
        <taxon>Streptophyta</taxon>
        <taxon>Embryophyta</taxon>
        <taxon>Tracheophyta</taxon>
        <taxon>Spermatophyta</taxon>
        <taxon>Magnoliopsida</taxon>
        <taxon>eudicotyledons</taxon>
        <taxon>Gunneridae</taxon>
        <taxon>Pentapetalae</taxon>
        <taxon>asterids</taxon>
        <taxon>campanulids</taxon>
        <taxon>Asterales</taxon>
        <taxon>Asteraceae</taxon>
        <taxon>Asteroideae</taxon>
        <taxon>Anthemideae</taxon>
        <taxon>Anthemidinae</taxon>
        <taxon>Tanacetum</taxon>
    </lineage>
</organism>
<sequence length="568" mass="65664">MFEVTLHLPVETLENVFVAPVNIQTIEAFMNRVGYQGVVDKVSVFYINNLAQPWQTMFKVFNRYLTTRTSRHDQTKINILQLFHAVINRKNVDYATLLWTVSKVPGLEETIKFMLNTQQFVYTVDMFRDILQLLVETLENPFVAPLNMETIETFINRVDYQGVVDKMSAFYTKNLAQPWQTMFKDFMNNVKQKKEAIQYPRLIKLIIADLMNKFPEIPKRIREDYHSIKDDIPLEIRATDDFKEYETGFMNVDVLMNQLQPDVSTQGTHRSTPRAHRTPTLTASPQGKKRKQSAGESSSPQQSHKITIRRKRQSTTSIPPPGDDKERDEVAEATILSLTLHKTDLPAKAQENIAKVQEKLDEEEIEKMVEGDEDEYTRKEPEIHKENLKNVNDDDVEIVKEKKDDVEFEKEKKDDVEIEKGKKAEETEKDKNDDNVEKTDEIVMEKNVVDDVKGSMEIRKEQKQTPIPSPTRSLRNVSSFNKTIYEELTTVVSPTTATTSKIREVLNHCNKVVPDKTFAKTSEMIKQEMPRLVNLAVNKDHEVDPINAKEMIANEFATHGPKMIEELL</sequence>
<evidence type="ECO:0000256" key="1">
    <source>
        <dbReference type="SAM" id="MobiDB-lite"/>
    </source>
</evidence>
<gene>
    <name evidence="2" type="ORF">Tco_1132145</name>
</gene>
<keyword evidence="3" id="KW-1185">Reference proteome</keyword>
<proteinExistence type="predicted"/>
<protein>
    <submittedName>
        <fullName evidence="2">Uncharacterized protein</fullName>
    </submittedName>
</protein>
<feature type="compositionally biased region" description="Polar residues" evidence="1">
    <location>
        <begin position="294"/>
        <end position="305"/>
    </location>
</feature>
<reference evidence="2" key="1">
    <citation type="journal article" date="2022" name="Int. J. Mol. Sci.">
        <title>Draft Genome of Tanacetum Coccineum: Genomic Comparison of Closely Related Tanacetum-Family Plants.</title>
        <authorList>
            <person name="Yamashiro T."/>
            <person name="Shiraishi A."/>
            <person name="Nakayama K."/>
            <person name="Satake H."/>
        </authorList>
    </citation>
    <scope>NUCLEOTIDE SEQUENCE</scope>
</reference>
<comment type="caution">
    <text evidence="2">The sequence shown here is derived from an EMBL/GenBank/DDBJ whole genome shotgun (WGS) entry which is preliminary data.</text>
</comment>
<name>A0ABQ5JF71_9ASTR</name>
<reference evidence="2" key="2">
    <citation type="submission" date="2022-01" db="EMBL/GenBank/DDBJ databases">
        <authorList>
            <person name="Yamashiro T."/>
            <person name="Shiraishi A."/>
            <person name="Satake H."/>
            <person name="Nakayama K."/>
        </authorList>
    </citation>
    <scope>NUCLEOTIDE SEQUENCE</scope>
</reference>
<accession>A0ABQ5JF71</accession>
<dbReference type="EMBL" id="BQNB010021755">
    <property type="protein sequence ID" value="GJU09749.1"/>
    <property type="molecule type" value="Genomic_DNA"/>
</dbReference>
<feature type="region of interest" description="Disordered" evidence="1">
    <location>
        <begin position="263"/>
        <end position="328"/>
    </location>
</feature>
<feature type="region of interest" description="Disordered" evidence="1">
    <location>
        <begin position="405"/>
        <end position="434"/>
    </location>
</feature>